<keyword evidence="6 10" id="KW-0798">TonB box</keyword>
<dbReference type="InterPro" id="IPR037066">
    <property type="entry name" value="Plug_dom_sf"/>
</dbReference>
<evidence type="ECO:0000259" key="11">
    <source>
        <dbReference type="Pfam" id="PF00593"/>
    </source>
</evidence>
<dbReference type="Gene3D" id="2.40.170.20">
    <property type="entry name" value="TonB-dependent receptor, beta-barrel domain"/>
    <property type="match status" value="1"/>
</dbReference>
<dbReference type="EMBL" id="BMNR01000002">
    <property type="protein sequence ID" value="GGK18421.1"/>
    <property type="molecule type" value="Genomic_DNA"/>
</dbReference>
<dbReference type="SUPFAM" id="SSF56935">
    <property type="entry name" value="Porins"/>
    <property type="match status" value="1"/>
</dbReference>
<dbReference type="Proteomes" id="UP000612329">
    <property type="component" value="Unassembled WGS sequence"/>
</dbReference>
<evidence type="ECO:0000256" key="2">
    <source>
        <dbReference type="ARBA" id="ARBA00022448"/>
    </source>
</evidence>
<evidence type="ECO:0000313" key="13">
    <source>
        <dbReference type="EMBL" id="GGK18421.1"/>
    </source>
</evidence>
<dbReference type="InterPro" id="IPR010917">
    <property type="entry name" value="TonB_rcpt_CS"/>
</dbReference>
<reference evidence="13" key="1">
    <citation type="journal article" date="2014" name="Int. J. Syst. Evol. Microbiol.">
        <title>Complete genome sequence of Corynebacterium casei LMG S-19264T (=DSM 44701T), isolated from a smear-ripened cheese.</title>
        <authorList>
            <consortium name="US DOE Joint Genome Institute (JGI-PGF)"/>
            <person name="Walter F."/>
            <person name="Albersmeier A."/>
            <person name="Kalinowski J."/>
            <person name="Ruckert C."/>
        </authorList>
    </citation>
    <scope>NUCLEOTIDE SEQUENCE</scope>
    <source>
        <strain evidence="13">JCM 12862</strain>
    </source>
</reference>
<keyword evidence="14" id="KW-1185">Reference proteome</keyword>
<organism evidence="13 14">
    <name type="scientific">Yeosuana aromativorans</name>
    <dbReference type="NCBI Taxonomy" id="288019"/>
    <lineage>
        <taxon>Bacteria</taxon>
        <taxon>Pseudomonadati</taxon>
        <taxon>Bacteroidota</taxon>
        <taxon>Flavobacteriia</taxon>
        <taxon>Flavobacteriales</taxon>
        <taxon>Flavobacteriaceae</taxon>
        <taxon>Yeosuana</taxon>
    </lineage>
</organism>
<dbReference type="InterPro" id="IPR000531">
    <property type="entry name" value="Beta-barrel_TonB"/>
</dbReference>
<name>A0A8J3BPF5_9FLAO</name>
<dbReference type="AlphaFoldDB" id="A0A8J3BPF5"/>
<dbReference type="InterPro" id="IPR036942">
    <property type="entry name" value="Beta-barrel_TonB_sf"/>
</dbReference>
<dbReference type="PANTHER" id="PTHR30442">
    <property type="entry name" value="IRON III DICITRATE TRANSPORT PROTEIN FECA"/>
    <property type="match status" value="1"/>
</dbReference>
<evidence type="ECO:0000256" key="1">
    <source>
        <dbReference type="ARBA" id="ARBA00004571"/>
    </source>
</evidence>
<keyword evidence="8 9" id="KW-0998">Cell outer membrane</keyword>
<evidence type="ECO:0000256" key="6">
    <source>
        <dbReference type="ARBA" id="ARBA00023077"/>
    </source>
</evidence>
<evidence type="ECO:0000259" key="12">
    <source>
        <dbReference type="Pfam" id="PF07715"/>
    </source>
</evidence>
<sequence>MNFKKLLCIPVILLVSHSTIAQKRDSIIGLNEVIIRGYKTVNGVGHLPETKDGIVYAGKKNEVILVDSLDANKALNNTRQILGRVPGLNIVETETGGFTANGIATRGLNPVQSIEMNTRQNGYNISADVYGYNEAYYLPPMEAVKSIELVRGAASLQFGSQFGGLVNYVIEDAPKNKPFEFVTSQTLGSFGLYNSFNSVGGNYKKISYYGFLQYRYMDGYRPNSQQSQLSGYGKVQYNHSDKLNFGVEYSLLRNKIKMPGGLTDEQFSKNPEQSTRSRNWLKTPWNIITAYANYIPSKTTVISLKSTYLFGSRSIVWRNEDGGAAAVDDIDPVTNQYVPREVGKQDFNNSTTELRISKQYNIGNNKATVAGGVRFSYGWFKRLGGGEGTTDSDFDLSITGNWGYDLDFTTINLAPFVENIFRLGDRFSVTPGFRFEYLNSTAKGYKTEDGVKINSKESRDRYIPLAGLGLEYKTSRNTNIYGNISQAYRPIDYGELEPFGTTSRIDPNLKDASGYNADLGYRATIKNYLNFDIGAFYLAYNDRIGTVLKNDPVTNEEYTLRTNVANSVHKGIESYVEFNLLKFINQESEFGLSIFNSFAYIDAKYTSGEFKGNRVETATETINRVGLIFNNERFSTTFQVNSVGDAFGDATNTRQSDGAVAGYIPAYTVLDLSASYRIKNFVLKLGANNLTDKQYFTRRADEYPGPGIIPSVGRSLYAGFTAKF</sequence>
<keyword evidence="5" id="KW-0732">Signal</keyword>
<comment type="similarity">
    <text evidence="9 10">Belongs to the TonB-dependent receptor family.</text>
</comment>
<evidence type="ECO:0000256" key="7">
    <source>
        <dbReference type="ARBA" id="ARBA00023136"/>
    </source>
</evidence>
<dbReference type="Pfam" id="PF07715">
    <property type="entry name" value="Plug"/>
    <property type="match status" value="1"/>
</dbReference>
<keyword evidence="2 9" id="KW-0813">Transport</keyword>
<evidence type="ECO:0000313" key="14">
    <source>
        <dbReference type="Proteomes" id="UP000612329"/>
    </source>
</evidence>
<accession>A0A8J3BPF5</accession>
<comment type="subcellular location">
    <subcellularLocation>
        <location evidence="1 9">Cell outer membrane</location>
        <topology evidence="1 9">Multi-pass membrane protein</topology>
    </subcellularLocation>
</comment>
<dbReference type="GO" id="GO:0033214">
    <property type="term" value="P:siderophore-iron import into cell"/>
    <property type="evidence" value="ECO:0007669"/>
    <property type="project" value="TreeGrafter"/>
</dbReference>
<dbReference type="GO" id="GO:0009279">
    <property type="term" value="C:cell outer membrane"/>
    <property type="evidence" value="ECO:0007669"/>
    <property type="project" value="UniProtKB-SubCell"/>
</dbReference>
<evidence type="ECO:0000256" key="3">
    <source>
        <dbReference type="ARBA" id="ARBA00022452"/>
    </source>
</evidence>
<feature type="domain" description="TonB-dependent receptor-like beta-barrel" evidence="11">
    <location>
        <begin position="241"/>
        <end position="690"/>
    </location>
</feature>
<evidence type="ECO:0000256" key="10">
    <source>
        <dbReference type="RuleBase" id="RU003357"/>
    </source>
</evidence>
<dbReference type="PROSITE" id="PS01156">
    <property type="entry name" value="TONB_DEPENDENT_REC_2"/>
    <property type="match status" value="1"/>
</dbReference>
<evidence type="ECO:0000256" key="4">
    <source>
        <dbReference type="ARBA" id="ARBA00022692"/>
    </source>
</evidence>
<dbReference type="RefSeq" id="WP_188650802.1">
    <property type="nucleotide sequence ID" value="NZ_BMNR01000002.1"/>
</dbReference>
<evidence type="ECO:0000256" key="9">
    <source>
        <dbReference type="PROSITE-ProRule" id="PRU01360"/>
    </source>
</evidence>
<evidence type="ECO:0000256" key="5">
    <source>
        <dbReference type="ARBA" id="ARBA00022729"/>
    </source>
</evidence>
<gene>
    <name evidence="13" type="primary">fecA</name>
    <name evidence="13" type="ORF">GCM10007962_10750</name>
</gene>
<keyword evidence="7 9" id="KW-0472">Membrane</keyword>
<dbReference type="PANTHER" id="PTHR30442:SF0">
    <property type="entry name" value="FE(3+) DICITRATE TRANSPORT PROTEIN FECA"/>
    <property type="match status" value="1"/>
</dbReference>
<dbReference type="InterPro" id="IPR012910">
    <property type="entry name" value="Plug_dom"/>
</dbReference>
<dbReference type="InterPro" id="IPR039426">
    <property type="entry name" value="TonB-dep_rcpt-like"/>
</dbReference>
<evidence type="ECO:0000256" key="8">
    <source>
        <dbReference type="ARBA" id="ARBA00023237"/>
    </source>
</evidence>
<dbReference type="Pfam" id="PF00593">
    <property type="entry name" value="TonB_dep_Rec_b-barrel"/>
    <property type="match status" value="1"/>
</dbReference>
<keyword evidence="4 9" id="KW-0812">Transmembrane</keyword>
<proteinExistence type="inferred from homology"/>
<keyword evidence="3 9" id="KW-1134">Transmembrane beta strand</keyword>
<dbReference type="Gene3D" id="2.170.130.10">
    <property type="entry name" value="TonB-dependent receptor, plug domain"/>
    <property type="match status" value="1"/>
</dbReference>
<feature type="domain" description="TonB-dependent receptor plug" evidence="12">
    <location>
        <begin position="71"/>
        <end position="161"/>
    </location>
</feature>
<dbReference type="PROSITE" id="PS52016">
    <property type="entry name" value="TONB_DEPENDENT_REC_3"/>
    <property type="match status" value="1"/>
</dbReference>
<protein>
    <submittedName>
        <fullName evidence="13">TonB-dependent receptor</fullName>
    </submittedName>
</protein>
<reference evidence="13" key="2">
    <citation type="submission" date="2020-09" db="EMBL/GenBank/DDBJ databases">
        <authorList>
            <person name="Sun Q."/>
            <person name="Ohkuma M."/>
        </authorList>
    </citation>
    <scope>NUCLEOTIDE SEQUENCE</scope>
    <source>
        <strain evidence="13">JCM 12862</strain>
    </source>
</reference>
<keyword evidence="13" id="KW-0675">Receptor</keyword>
<comment type="caution">
    <text evidence="13">The sequence shown here is derived from an EMBL/GenBank/DDBJ whole genome shotgun (WGS) entry which is preliminary data.</text>
</comment>